<dbReference type="InterPro" id="IPR001478">
    <property type="entry name" value="PDZ"/>
</dbReference>
<dbReference type="GO" id="GO:0016020">
    <property type="term" value="C:membrane"/>
    <property type="evidence" value="ECO:0007669"/>
    <property type="project" value="UniProtKB-SubCell"/>
</dbReference>
<keyword evidence="8 11" id="KW-1133">Transmembrane helix</keyword>
<dbReference type="InterPro" id="IPR041489">
    <property type="entry name" value="PDZ_6"/>
</dbReference>
<dbReference type="NCBIfam" id="TIGR00054">
    <property type="entry name" value="RIP metalloprotease RseP"/>
    <property type="match status" value="1"/>
</dbReference>
<evidence type="ECO:0000313" key="13">
    <source>
        <dbReference type="EMBL" id="TEB10171.1"/>
    </source>
</evidence>
<evidence type="ECO:0000313" key="14">
    <source>
        <dbReference type="Proteomes" id="UP000297597"/>
    </source>
</evidence>
<organism evidence="13 14">
    <name type="scientific">Pelotomaculum propionicicum</name>
    <dbReference type="NCBI Taxonomy" id="258475"/>
    <lineage>
        <taxon>Bacteria</taxon>
        <taxon>Bacillati</taxon>
        <taxon>Bacillota</taxon>
        <taxon>Clostridia</taxon>
        <taxon>Eubacteriales</taxon>
        <taxon>Desulfotomaculaceae</taxon>
        <taxon>Pelotomaculum</taxon>
    </lineage>
</organism>
<dbReference type="RefSeq" id="WP_134214390.1">
    <property type="nucleotide sequence ID" value="NZ_QFFZ01000031.1"/>
</dbReference>
<name>A0A4Y7RMW8_9FIRM</name>
<evidence type="ECO:0000256" key="6">
    <source>
        <dbReference type="ARBA" id="ARBA00022801"/>
    </source>
</evidence>
<dbReference type="InterPro" id="IPR004387">
    <property type="entry name" value="Pept_M50_Zn"/>
</dbReference>
<dbReference type="Gene3D" id="2.30.42.10">
    <property type="match status" value="1"/>
</dbReference>
<comment type="caution">
    <text evidence="13">The sequence shown here is derived from an EMBL/GenBank/DDBJ whole genome shotgun (WGS) entry which is preliminary data.</text>
</comment>
<dbReference type="GO" id="GO:0006508">
    <property type="term" value="P:proteolysis"/>
    <property type="evidence" value="ECO:0007669"/>
    <property type="project" value="UniProtKB-KW"/>
</dbReference>
<comment type="subcellular location">
    <subcellularLocation>
        <location evidence="2">Membrane</location>
        <topology evidence="2">Multi-pass membrane protein</topology>
    </subcellularLocation>
</comment>
<dbReference type="OrthoDB" id="9782003at2"/>
<keyword evidence="6 11" id="KW-0378">Hydrolase</keyword>
<sequence>MLTAVASIFVFGLLIFFHEFGHFMIAKLVGIKVYEFSLSFGPKLITVPGADTTYNLRLLPLGGFVRMAGMEPNEEIDVLDQDRVFNKKTVFQRISVIIAGPIMNFFLAILLLAVMISFQGEPVPSNVSGAGEVIAGAPAQKAGIMAGDKIVAVDGQPINTWEELVAVIGARPDQEITVDVIRNNEKLQLAMKTERNEAGQGKIGIYPMEEYKRVGPLRALSLGAEWTVKITVTIMDFISKMIFGQAPPDLGGPVRVVTEIGKAAHVGFFMLIQMAAILSINLGLFNLFPIPALDGSRILFLIWEKLRGRPVDPVRENFIHLVGFGLLLLLMVVITYNDILHIFVVNQGSGLQ</sequence>
<dbReference type="Proteomes" id="UP000297597">
    <property type="component" value="Unassembled WGS sequence"/>
</dbReference>
<dbReference type="Pfam" id="PF17820">
    <property type="entry name" value="PDZ_6"/>
    <property type="match status" value="1"/>
</dbReference>
<dbReference type="GO" id="GO:0046872">
    <property type="term" value="F:metal ion binding"/>
    <property type="evidence" value="ECO:0007669"/>
    <property type="project" value="UniProtKB-KW"/>
</dbReference>
<dbReference type="EC" id="3.4.24.-" evidence="11"/>
<evidence type="ECO:0000256" key="5">
    <source>
        <dbReference type="ARBA" id="ARBA00022692"/>
    </source>
</evidence>
<keyword evidence="7 11" id="KW-0862">Zinc</keyword>
<dbReference type="PANTHER" id="PTHR42837:SF2">
    <property type="entry name" value="MEMBRANE METALLOPROTEASE ARASP2, CHLOROPLASTIC-RELATED"/>
    <property type="match status" value="1"/>
</dbReference>
<evidence type="ECO:0000259" key="12">
    <source>
        <dbReference type="SMART" id="SM00228"/>
    </source>
</evidence>
<comment type="cofactor">
    <cofactor evidence="1 11">
        <name>Zn(2+)</name>
        <dbReference type="ChEBI" id="CHEBI:29105"/>
    </cofactor>
</comment>
<evidence type="ECO:0000256" key="7">
    <source>
        <dbReference type="ARBA" id="ARBA00022833"/>
    </source>
</evidence>
<keyword evidence="11" id="KW-0479">Metal-binding</keyword>
<evidence type="ECO:0000256" key="1">
    <source>
        <dbReference type="ARBA" id="ARBA00001947"/>
    </source>
</evidence>
<evidence type="ECO:0000256" key="3">
    <source>
        <dbReference type="ARBA" id="ARBA00007931"/>
    </source>
</evidence>
<dbReference type="CDD" id="cd23081">
    <property type="entry name" value="cpPDZ_EcRseP-like"/>
    <property type="match status" value="1"/>
</dbReference>
<dbReference type="SUPFAM" id="SSF50156">
    <property type="entry name" value="PDZ domain-like"/>
    <property type="match status" value="1"/>
</dbReference>
<protein>
    <recommendedName>
        <fullName evidence="11">Zinc metalloprotease</fullName>
        <ecNumber evidence="11">3.4.24.-</ecNumber>
    </recommendedName>
</protein>
<keyword evidence="4 13" id="KW-0645">Protease</keyword>
<evidence type="ECO:0000256" key="2">
    <source>
        <dbReference type="ARBA" id="ARBA00004141"/>
    </source>
</evidence>
<evidence type="ECO:0000256" key="4">
    <source>
        <dbReference type="ARBA" id="ARBA00022670"/>
    </source>
</evidence>
<evidence type="ECO:0000256" key="9">
    <source>
        <dbReference type="ARBA" id="ARBA00023049"/>
    </source>
</evidence>
<dbReference type="GO" id="GO:0004222">
    <property type="term" value="F:metalloendopeptidase activity"/>
    <property type="evidence" value="ECO:0007669"/>
    <property type="project" value="InterPro"/>
</dbReference>
<dbReference type="Pfam" id="PF02163">
    <property type="entry name" value="Peptidase_M50"/>
    <property type="match status" value="1"/>
</dbReference>
<comment type="similarity">
    <text evidence="3 11">Belongs to the peptidase M50B family.</text>
</comment>
<proteinExistence type="inferred from homology"/>
<evidence type="ECO:0000256" key="11">
    <source>
        <dbReference type="RuleBase" id="RU362031"/>
    </source>
</evidence>
<keyword evidence="5 11" id="KW-0812">Transmembrane</keyword>
<keyword evidence="10 11" id="KW-0472">Membrane</keyword>
<dbReference type="EMBL" id="QFFZ01000031">
    <property type="protein sequence ID" value="TEB10171.1"/>
    <property type="molecule type" value="Genomic_DNA"/>
</dbReference>
<keyword evidence="14" id="KW-1185">Reference proteome</keyword>
<dbReference type="InterPro" id="IPR008915">
    <property type="entry name" value="Peptidase_M50"/>
</dbReference>
<gene>
    <name evidence="13" type="primary">rasP</name>
    <name evidence="13" type="ORF">Pmgp_02576</name>
</gene>
<feature type="transmembrane region" description="Helical" evidence="11">
    <location>
        <begin position="266"/>
        <end position="288"/>
    </location>
</feature>
<dbReference type="AlphaFoldDB" id="A0A4Y7RMW8"/>
<dbReference type="InterPro" id="IPR036034">
    <property type="entry name" value="PDZ_sf"/>
</dbReference>
<dbReference type="CDD" id="cd06163">
    <property type="entry name" value="S2P-M50_PDZ_RseP-like"/>
    <property type="match status" value="1"/>
</dbReference>
<feature type="domain" description="PDZ" evidence="12">
    <location>
        <begin position="112"/>
        <end position="184"/>
    </location>
</feature>
<accession>A0A4Y7RMW8</accession>
<keyword evidence="9 11" id="KW-0482">Metalloprotease</keyword>
<feature type="transmembrane region" description="Helical" evidence="11">
    <location>
        <begin position="317"/>
        <end position="336"/>
    </location>
</feature>
<reference evidence="13 14" key="1">
    <citation type="journal article" date="2018" name="Environ. Microbiol.">
        <title>Novel energy conservation strategies and behaviour of Pelotomaculum schinkii driving syntrophic propionate catabolism.</title>
        <authorList>
            <person name="Hidalgo-Ahumada C.A.P."/>
            <person name="Nobu M.K."/>
            <person name="Narihiro T."/>
            <person name="Tamaki H."/>
            <person name="Liu W.T."/>
            <person name="Kamagata Y."/>
            <person name="Stams A.J.M."/>
            <person name="Imachi H."/>
            <person name="Sousa D.Z."/>
        </authorList>
    </citation>
    <scope>NUCLEOTIDE SEQUENCE [LARGE SCALE GENOMIC DNA]</scope>
    <source>
        <strain evidence="13 14">MGP</strain>
    </source>
</reference>
<feature type="transmembrane region" description="Helical" evidence="11">
    <location>
        <begin position="96"/>
        <end position="118"/>
    </location>
</feature>
<evidence type="ECO:0000256" key="10">
    <source>
        <dbReference type="ARBA" id="ARBA00023136"/>
    </source>
</evidence>
<feature type="transmembrane region" description="Helical" evidence="11">
    <location>
        <begin position="6"/>
        <end position="25"/>
    </location>
</feature>
<dbReference type="SMART" id="SM00228">
    <property type="entry name" value="PDZ"/>
    <property type="match status" value="1"/>
</dbReference>
<dbReference type="PANTHER" id="PTHR42837">
    <property type="entry name" value="REGULATOR OF SIGMA-E PROTEASE RSEP"/>
    <property type="match status" value="1"/>
</dbReference>
<evidence type="ECO:0000256" key="8">
    <source>
        <dbReference type="ARBA" id="ARBA00022989"/>
    </source>
</evidence>